<gene>
    <name evidence="1" type="ORF">SAMN05444337_0239</name>
</gene>
<dbReference type="RefSeq" id="WP_072780670.1">
    <property type="nucleotide sequence ID" value="NZ_CP045292.1"/>
</dbReference>
<reference evidence="1 2" key="1">
    <citation type="submission" date="2016-11" db="EMBL/GenBank/DDBJ databases">
        <authorList>
            <person name="Jaros S."/>
            <person name="Januszkiewicz K."/>
            <person name="Wedrychowicz H."/>
        </authorList>
    </citation>
    <scope>NUCLEOTIDE SEQUENCE [LARGE SCALE GENOMIC DNA]</scope>
    <source>
        <strain evidence="1 2">DSM 22807</strain>
    </source>
</reference>
<evidence type="ECO:0000313" key="1">
    <source>
        <dbReference type="EMBL" id="SHI54094.1"/>
    </source>
</evidence>
<accession>A0A1M6C033</accession>
<name>A0A1M6C033_9FLAO</name>
<proteinExistence type="predicted"/>
<protein>
    <submittedName>
        <fullName evidence="1">Uncharacterized protein</fullName>
    </submittedName>
</protein>
<dbReference type="Proteomes" id="UP000184232">
    <property type="component" value="Unassembled WGS sequence"/>
</dbReference>
<dbReference type="STRING" id="683124.SAMN05444337_0239"/>
<dbReference type="AlphaFoldDB" id="A0A1M6C033"/>
<organism evidence="1 2">
    <name type="scientific">Flavobacterium haoranii</name>
    <dbReference type="NCBI Taxonomy" id="683124"/>
    <lineage>
        <taxon>Bacteria</taxon>
        <taxon>Pseudomonadati</taxon>
        <taxon>Bacteroidota</taxon>
        <taxon>Flavobacteriia</taxon>
        <taxon>Flavobacteriales</taxon>
        <taxon>Flavobacteriaceae</taxon>
        <taxon>Flavobacterium</taxon>
    </lineage>
</organism>
<evidence type="ECO:0000313" key="2">
    <source>
        <dbReference type="Proteomes" id="UP000184232"/>
    </source>
</evidence>
<keyword evidence="2" id="KW-1185">Reference proteome</keyword>
<dbReference type="EMBL" id="FQZH01000001">
    <property type="protein sequence ID" value="SHI54094.1"/>
    <property type="molecule type" value="Genomic_DNA"/>
</dbReference>
<sequence>MKNDKKNLLKKLEENFDVIHIKNSVRETILDSFLNMNIPYLENLLPESCHMHKDYKTLFLNEIEIIFNRCKELGDSYFIKQSSKCCGENCYKARNSFLLIGNNSKYAFNLILIEDLKEDNYCHYAICRFFSCNTIQNYTILDETVNYCFTNQEIDDIPF</sequence>